<dbReference type="EMBL" id="AFIJ01000032">
    <property type="protein sequence ID" value="EGL39872.1"/>
    <property type="molecule type" value="Genomic_DNA"/>
</dbReference>
<gene>
    <name evidence="1" type="ORF">HMPREF1039_0339</name>
</gene>
<keyword evidence="2" id="KW-1185">Reference proteome</keyword>
<evidence type="ECO:0000313" key="2">
    <source>
        <dbReference type="Proteomes" id="UP000004018"/>
    </source>
</evidence>
<organism evidence="1 2">
    <name type="scientific">Megasphaera lornae</name>
    <dbReference type="NCBI Taxonomy" id="1000568"/>
    <lineage>
        <taxon>Bacteria</taxon>
        <taxon>Bacillati</taxon>
        <taxon>Bacillota</taxon>
        <taxon>Negativicutes</taxon>
        <taxon>Veillonellales</taxon>
        <taxon>Veillonellaceae</taxon>
        <taxon>Megasphaera</taxon>
    </lineage>
</organism>
<sequence length="137" mass="16470">MTLSLFWSRYILELREQHLRAIDEKYQYVIAGERWNWLLAKIPESEQIRILRGHNHGDTAWTCKVWLEHMIEWIRENKSTAVYEAVLDKIEIIKMKTVEELEKQAAYGLSPEELRSFRDAGYFQWISEKTHDDVRSD</sequence>
<evidence type="ECO:0000313" key="1">
    <source>
        <dbReference type="EMBL" id="EGL39872.1"/>
    </source>
</evidence>
<proteinExistence type="predicted"/>
<reference evidence="1 2" key="1">
    <citation type="submission" date="2011-04" db="EMBL/GenBank/DDBJ databases">
        <authorList>
            <person name="Harkins D.M."/>
            <person name="Madupu R."/>
            <person name="Durkin A.S."/>
            <person name="Torralba M."/>
            <person name="Methe B."/>
            <person name="Sutton G.G."/>
            <person name="Nelson K.E."/>
        </authorList>
    </citation>
    <scope>NUCLEOTIDE SEQUENCE [LARGE SCALE GENOMIC DNA]</scope>
    <source>
        <strain evidence="1 2">UPII 199-6</strain>
    </source>
</reference>
<protein>
    <submittedName>
        <fullName evidence="1">Uncharacterized protein</fullName>
    </submittedName>
</protein>
<comment type="caution">
    <text evidence="1">The sequence shown here is derived from an EMBL/GenBank/DDBJ whole genome shotgun (WGS) entry which is preliminary data.</text>
</comment>
<dbReference type="Proteomes" id="UP000004018">
    <property type="component" value="Unassembled WGS sequence"/>
</dbReference>
<dbReference type="RefSeq" id="WP_007391244.1">
    <property type="nucleotide sequence ID" value="NZ_AFIJ01000032.1"/>
</dbReference>
<name>A0ABN0D0T0_9FIRM</name>
<accession>A0ABN0D0T0</accession>